<dbReference type="PRINTS" id="PR00348">
    <property type="entry name" value="UBIQUITIN"/>
</dbReference>
<sequence length="680" mass="76912">MFPTGTLLLLSIEVWNLINNKKERRICDLIICKTTIETPVGSDYVQGDMFENSPGNPCICKTINCMTISIDHVVKELYLNSQINVKSNQIFFTRNLLENPRTKTAVETNRMKTSTHRIKPAILCIDHLTTKRKKSNKRNNYNVKGLTMQIFVKTLTGKTITLEVEPSDTIENVKAKIQDKEGIPPDQQRLIFAGKQLEDGRTLSDYNIQKESTLHLVLRLRGGMQIFVKTLTGKTITLEVEPSDTIENVKAKIQDKEGIPPDQQRLIFAGKQLEDGRTLSDYNIQKESTLHLVLRLRGGMQIFVKTLTGKTITLEVEPSDTIENVKAKIQDKEGIPPDQQRLIFAGKQLEDGRTCPTTTYRRNQHFHLVLRLRGGMQIFVKTLTGKTITLEVEPSDTIENVKAKIQDKEGIPPDQQRLIFAGKQLEDGRTLSDYNIQKESTLHLVLRLRGGMQIFVKTLTGKTITLEVEPSDTIENVKAKIQDKEGIPPDQQRLIFAGKQLEDGRTLSDYNIQKESTLHLVLRLRGGMQIFVKTLTGKTITLEVEPSDTIENVKAKIQDKEGIPPDQQRLIFAGKQLEDGRTLSDYNIQKESTLHLVLRLRGGMQIFVKTLTGKTITLEVEPSDTIENVKAKIQDKEGIPPDQQRLIFAGKQLEDGRTLSDYNIQKESTLHLVLRLRGGN</sequence>
<accession>A0A6J8CLN2</accession>
<evidence type="ECO:0000256" key="1">
    <source>
        <dbReference type="ARBA" id="ARBA00004123"/>
    </source>
</evidence>
<protein>
    <submittedName>
        <fullName evidence="9">UBC</fullName>
    </submittedName>
</protein>
<proteinExistence type="inferred from homology"/>
<dbReference type="Pfam" id="PF00240">
    <property type="entry name" value="ubiquitin"/>
    <property type="match status" value="7"/>
</dbReference>
<dbReference type="InterPro" id="IPR000626">
    <property type="entry name" value="Ubiquitin-like_dom"/>
</dbReference>
<keyword evidence="5" id="KW-1017">Isopeptide bond</keyword>
<feature type="domain" description="Ubiquitin-like" evidence="8">
    <location>
        <begin position="604"/>
        <end position="679"/>
    </location>
</feature>
<dbReference type="PROSITE" id="PS00299">
    <property type="entry name" value="UBIQUITIN_1"/>
    <property type="match status" value="7"/>
</dbReference>
<dbReference type="SMART" id="SM00213">
    <property type="entry name" value="UBQ"/>
    <property type="match status" value="7"/>
</dbReference>
<evidence type="ECO:0000256" key="3">
    <source>
        <dbReference type="ARBA" id="ARBA00008430"/>
    </source>
</evidence>
<dbReference type="EMBL" id="CACVKT020005662">
    <property type="protein sequence ID" value="CAC5396915.1"/>
    <property type="molecule type" value="Genomic_DNA"/>
</dbReference>
<evidence type="ECO:0000256" key="5">
    <source>
        <dbReference type="ARBA" id="ARBA00022499"/>
    </source>
</evidence>
<dbReference type="InterPro" id="IPR019954">
    <property type="entry name" value="Ubiquitin_CS"/>
</dbReference>
<dbReference type="PROSITE" id="PS50053">
    <property type="entry name" value="UBIQUITIN_2"/>
    <property type="match status" value="7"/>
</dbReference>
<feature type="domain" description="Ubiquitin-like" evidence="8">
    <location>
        <begin position="300"/>
        <end position="375"/>
    </location>
</feature>
<keyword evidence="6" id="KW-0832">Ubl conjugation</keyword>
<dbReference type="AlphaFoldDB" id="A0A6J8CLN2"/>
<dbReference type="FunFam" id="3.10.20.90:FF:000160">
    <property type="entry name" value="Polyubiquitin-C"/>
    <property type="match status" value="1"/>
</dbReference>
<dbReference type="InterPro" id="IPR029071">
    <property type="entry name" value="Ubiquitin-like_domsf"/>
</dbReference>
<evidence type="ECO:0000256" key="7">
    <source>
        <dbReference type="ARBA" id="ARBA00023242"/>
    </source>
</evidence>
<feature type="domain" description="Ubiquitin-like" evidence="8">
    <location>
        <begin position="376"/>
        <end position="451"/>
    </location>
</feature>
<evidence type="ECO:0000256" key="4">
    <source>
        <dbReference type="ARBA" id="ARBA00022490"/>
    </source>
</evidence>
<comment type="similarity">
    <text evidence="3">Belongs to the ubiquitin family.</text>
</comment>
<dbReference type="Gene3D" id="3.10.20.90">
    <property type="entry name" value="Phosphatidylinositol 3-kinase Catalytic Subunit, Chain A, domain 1"/>
    <property type="match status" value="7"/>
</dbReference>
<dbReference type="OrthoDB" id="428577at2759"/>
<dbReference type="PANTHER" id="PTHR10666">
    <property type="entry name" value="UBIQUITIN"/>
    <property type="match status" value="1"/>
</dbReference>
<gene>
    <name evidence="9" type="ORF">MCOR_31415</name>
</gene>
<evidence type="ECO:0000313" key="10">
    <source>
        <dbReference type="Proteomes" id="UP000507470"/>
    </source>
</evidence>
<dbReference type="CDD" id="cd01803">
    <property type="entry name" value="Ubl_ubiquitin"/>
    <property type="match status" value="6"/>
</dbReference>
<dbReference type="GO" id="GO:0005737">
    <property type="term" value="C:cytoplasm"/>
    <property type="evidence" value="ECO:0007669"/>
    <property type="project" value="UniProtKB-SubCell"/>
</dbReference>
<reference evidence="9 10" key="1">
    <citation type="submission" date="2020-06" db="EMBL/GenBank/DDBJ databases">
        <authorList>
            <person name="Li R."/>
            <person name="Bekaert M."/>
        </authorList>
    </citation>
    <scope>NUCLEOTIDE SEQUENCE [LARGE SCALE GENOMIC DNA]</scope>
    <source>
        <strain evidence="10">wild</strain>
    </source>
</reference>
<comment type="subcellular location">
    <subcellularLocation>
        <location evidence="2">Cytoplasm</location>
    </subcellularLocation>
    <subcellularLocation>
        <location evidence="1">Nucleus</location>
    </subcellularLocation>
</comment>
<dbReference type="FunFam" id="3.10.20.90:FF:000158">
    <property type="entry name" value="Polyubiquitin 5"/>
    <property type="match status" value="6"/>
</dbReference>
<keyword evidence="10" id="KW-1185">Reference proteome</keyword>
<evidence type="ECO:0000313" key="9">
    <source>
        <dbReference type="EMBL" id="CAC5396915.1"/>
    </source>
</evidence>
<dbReference type="InterPro" id="IPR019956">
    <property type="entry name" value="Ubiquitin_dom"/>
</dbReference>
<feature type="domain" description="Ubiquitin-like" evidence="8">
    <location>
        <begin position="452"/>
        <end position="527"/>
    </location>
</feature>
<organism evidence="9 10">
    <name type="scientific">Mytilus coruscus</name>
    <name type="common">Sea mussel</name>
    <dbReference type="NCBI Taxonomy" id="42192"/>
    <lineage>
        <taxon>Eukaryota</taxon>
        <taxon>Metazoa</taxon>
        <taxon>Spiralia</taxon>
        <taxon>Lophotrochozoa</taxon>
        <taxon>Mollusca</taxon>
        <taxon>Bivalvia</taxon>
        <taxon>Autobranchia</taxon>
        <taxon>Pteriomorphia</taxon>
        <taxon>Mytilida</taxon>
        <taxon>Mytiloidea</taxon>
        <taxon>Mytilidae</taxon>
        <taxon>Mytilinae</taxon>
        <taxon>Mytilus</taxon>
    </lineage>
</organism>
<dbReference type="GO" id="GO:0005634">
    <property type="term" value="C:nucleus"/>
    <property type="evidence" value="ECO:0007669"/>
    <property type="project" value="UniProtKB-SubCell"/>
</dbReference>
<keyword evidence="4" id="KW-0963">Cytoplasm</keyword>
<name>A0A6J8CLN2_MYTCO</name>
<feature type="domain" description="Ubiquitin-like" evidence="8">
    <location>
        <begin position="224"/>
        <end position="299"/>
    </location>
</feature>
<dbReference type="InterPro" id="IPR050158">
    <property type="entry name" value="Ubiquitin_ubiquitin-like"/>
</dbReference>
<feature type="domain" description="Ubiquitin-like" evidence="8">
    <location>
        <begin position="148"/>
        <end position="223"/>
    </location>
</feature>
<evidence type="ECO:0000256" key="6">
    <source>
        <dbReference type="ARBA" id="ARBA00022843"/>
    </source>
</evidence>
<feature type="domain" description="Ubiquitin-like" evidence="8">
    <location>
        <begin position="528"/>
        <end position="603"/>
    </location>
</feature>
<dbReference type="SUPFAM" id="SSF54236">
    <property type="entry name" value="Ubiquitin-like"/>
    <property type="match status" value="7"/>
</dbReference>
<evidence type="ECO:0000256" key="2">
    <source>
        <dbReference type="ARBA" id="ARBA00004496"/>
    </source>
</evidence>
<evidence type="ECO:0000259" key="8">
    <source>
        <dbReference type="PROSITE" id="PS50053"/>
    </source>
</evidence>
<dbReference type="Proteomes" id="UP000507470">
    <property type="component" value="Unassembled WGS sequence"/>
</dbReference>
<keyword evidence="7" id="KW-0539">Nucleus</keyword>